<dbReference type="RefSeq" id="WP_073389950.1">
    <property type="nucleotide sequence ID" value="NZ_FQXK01000042.1"/>
</dbReference>
<dbReference type="GeneID" id="89508866"/>
<dbReference type="Proteomes" id="UP000184278">
    <property type="component" value="Unassembled WGS sequence"/>
</dbReference>
<keyword evidence="2" id="KW-1185">Reference proteome</keyword>
<proteinExistence type="predicted"/>
<accession>A0A1M6EB20</accession>
<dbReference type="OrthoDB" id="9923355at2"/>
<evidence type="ECO:0000313" key="2">
    <source>
        <dbReference type="Proteomes" id="UP000184278"/>
    </source>
</evidence>
<dbReference type="EMBL" id="FQXK01000042">
    <property type="protein sequence ID" value="SHI82559.1"/>
    <property type="molecule type" value="Genomic_DNA"/>
</dbReference>
<evidence type="ECO:0000313" key="1">
    <source>
        <dbReference type="EMBL" id="SHI82559.1"/>
    </source>
</evidence>
<dbReference type="STRING" id="1121131.SAMN02745229_03697"/>
<dbReference type="AlphaFoldDB" id="A0A1M6EB20"/>
<reference evidence="2" key="1">
    <citation type="submission" date="2016-11" db="EMBL/GenBank/DDBJ databases">
        <authorList>
            <person name="Varghese N."/>
            <person name="Submissions S."/>
        </authorList>
    </citation>
    <scope>NUCLEOTIDE SEQUENCE [LARGE SCALE GENOMIC DNA]</scope>
    <source>
        <strain evidence="2">DSM 3071</strain>
    </source>
</reference>
<gene>
    <name evidence="1" type="ORF">SAMN02745229_03697</name>
</gene>
<name>A0A1M6EB20_BUTFI</name>
<protein>
    <submittedName>
        <fullName evidence="1">Uncharacterized protein</fullName>
    </submittedName>
</protein>
<organism evidence="1 2">
    <name type="scientific">Butyrivibrio fibrisolvens DSM 3071</name>
    <dbReference type="NCBI Taxonomy" id="1121131"/>
    <lineage>
        <taxon>Bacteria</taxon>
        <taxon>Bacillati</taxon>
        <taxon>Bacillota</taxon>
        <taxon>Clostridia</taxon>
        <taxon>Lachnospirales</taxon>
        <taxon>Lachnospiraceae</taxon>
        <taxon>Butyrivibrio</taxon>
    </lineage>
</organism>
<sequence length="157" mass="18848">MDISEYCDKELIIDGLKTYIISPRYYEDFLGDVELLQKLEIHESFYDRIRHMMGNTFAIREIKIGFAFVLHENRWICRWEPVNVYEDTYHVSIHSSWMCIDCGHKHEGIIMMPMAEEDSCFLEKKMRNNNSVPRICKKIKCEKCGRELNNHLYYIPK</sequence>